<proteinExistence type="predicted"/>
<feature type="chain" id="PRO_5032631044" evidence="1">
    <location>
        <begin position="24"/>
        <end position="68"/>
    </location>
</feature>
<evidence type="ECO:0000256" key="1">
    <source>
        <dbReference type="SAM" id="SignalP"/>
    </source>
</evidence>
<dbReference type="AlphaFoldDB" id="A0A813GWZ9"/>
<evidence type="ECO:0000313" key="2">
    <source>
        <dbReference type="EMBL" id="CAE8629797.1"/>
    </source>
</evidence>
<accession>A0A813GWZ9</accession>
<name>A0A813GWZ9_POLGL</name>
<comment type="caution">
    <text evidence="2">The sequence shown here is derived from an EMBL/GenBank/DDBJ whole genome shotgun (WGS) entry which is preliminary data.</text>
</comment>
<organism evidence="2 3">
    <name type="scientific">Polarella glacialis</name>
    <name type="common">Dinoflagellate</name>
    <dbReference type="NCBI Taxonomy" id="89957"/>
    <lineage>
        <taxon>Eukaryota</taxon>
        <taxon>Sar</taxon>
        <taxon>Alveolata</taxon>
        <taxon>Dinophyceae</taxon>
        <taxon>Suessiales</taxon>
        <taxon>Suessiaceae</taxon>
        <taxon>Polarella</taxon>
    </lineage>
</organism>
<keyword evidence="1" id="KW-0732">Signal</keyword>
<protein>
    <submittedName>
        <fullName evidence="2">Uncharacterized protein</fullName>
    </submittedName>
</protein>
<dbReference type="EMBL" id="CAJNNV010029718">
    <property type="protein sequence ID" value="CAE8629797.1"/>
    <property type="molecule type" value="Genomic_DNA"/>
</dbReference>
<keyword evidence="3" id="KW-1185">Reference proteome</keyword>
<gene>
    <name evidence="2" type="ORF">PGLA1383_LOCUS46220</name>
</gene>
<dbReference type="OrthoDB" id="411856at2759"/>
<feature type="signal peptide" evidence="1">
    <location>
        <begin position="1"/>
        <end position="23"/>
    </location>
</feature>
<evidence type="ECO:0000313" key="3">
    <source>
        <dbReference type="Proteomes" id="UP000654075"/>
    </source>
</evidence>
<reference evidence="2" key="1">
    <citation type="submission" date="2021-02" db="EMBL/GenBank/DDBJ databases">
        <authorList>
            <person name="Dougan E. K."/>
            <person name="Rhodes N."/>
            <person name="Thang M."/>
            <person name="Chan C."/>
        </authorList>
    </citation>
    <scope>NUCLEOTIDE SEQUENCE</scope>
</reference>
<sequence>MVGMVCYFISLGVVLWNVERLDAVLQVSEEIEELQDFKHQIDHLNAHDLSEEDSSVSMLQTVEKLGCS</sequence>
<dbReference type="Proteomes" id="UP000654075">
    <property type="component" value="Unassembled WGS sequence"/>
</dbReference>